<feature type="transmembrane region" description="Helical" evidence="1">
    <location>
        <begin position="18"/>
        <end position="38"/>
    </location>
</feature>
<dbReference type="RefSeq" id="WP_123869406.1">
    <property type="nucleotide sequence ID" value="NZ_CP033932.1"/>
</dbReference>
<proteinExistence type="predicted"/>
<accession>A0A3G6T8Z1</accession>
<evidence type="ECO:0000313" key="3">
    <source>
        <dbReference type="Proteomes" id="UP000271193"/>
    </source>
</evidence>
<dbReference type="Proteomes" id="UP000271193">
    <property type="component" value="Chromosome"/>
</dbReference>
<gene>
    <name evidence="2" type="ORF">EG339_06580</name>
</gene>
<dbReference type="KEGG" id="cben:EG339_06580"/>
<protein>
    <submittedName>
        <fullName evidence="2">Superinfection immunity protein</fullName>
    </submittedName>
</protein>
<keyword evidence="1" id="KW-0812">Transmembrane</keyword>
<dbReference type="EMBL" id="CP033932">
    <property type="protein sequence ID" value="AZB24297.1"/>
    <property type="molecule type" value="Genomic_DNA"/>
</dbReference>
<dbReference type="GeneID" id="99068055"/>
<dbReference type="Pfam" id="PF14373">
    <property type="entry name" value="Imm_superinfect"/>
    <property type="match status" value="1"/>
</dbReference>
<dbReference type="AlphaFoldDB" id="A0A3G6T8Z1"/>
<keyword evidence="3" id="KW-1185">Reference proteome</keyword>
<reference evidence="3" key="1">
    <citation type="submission" date="2018-11" db="EMBL/GenBank/DDBJ databases">
        <title>Proposal to divide the Flavobacteriaceae and reorganize its genera based on Amino Acid Identity values calculated from whole genome sequences.</title>
        <authorList>
            <person name="Nicholson A.C."/>
            <person name="Gulvik C.A."/>
            <person name="Whitney A.M."/>
            <person name="Humrighouse B.W."/>
            <person name="Bell M."/>
            <person name="Holmes B."/>
            <person name="Steigerwalt A.G."/>
            <person name="Villarma A."/>
            <person name="Sheth M."/>
            <person name="Batra D."/>
            <person name="Pryor J."/>
            <person name="Bernardet J.-F."/>
            <person name="Hugo C."/>
            <person name="Kampfer P."/>
            <person name="Newman J."/>
            <person name="McQuiston J.R."/>
        </authorList>
    </citation>
    <scope>NUCLEOTIDE SEQUENCE [LARGE SCALE GENOMIC DNA]</scope>
    <source>
        <strain evidence="3">G0229</strain>
    </source>
</reference>
<feature type="transmembrane region" description="Helical" evidence="1">
    <location>
        <begin position="45"/>
        <end position="65"/>
    </location>
</feature>
<sequence>MIQVLTATTTQQEEGGALFLKIILFIYFLPSMIALIRLPFIKFKFITVLMINTFFGWSVYGWWIAFYKATSSAKG</sequence>
<keyword evidence="1" id="KW-0472">Membrane</keyword>
<organism evidence="2 3">
    <name type="scientific">Chryseobacterium bernardetii</name>
    <dbReference type="NCBI Taxonomy" id="1241978"/>
    <lineage>
        <taxon>Bacteria</taxon>
        <taxon>Pseudomonadati</taxon>
        <taxon>Bacteroidota</taxon>
        <taxon>Flavobacteriia</taxon>
        <taxon>Flavobacteriales</taxon>
        <taxon>Weeksellaceae</taxon>
        <taxon>Chryseobacterium group</taxon>
        <taxon>Chryseobacterium</taxon>
    </lineage>
</organism>
<dbReference type="InterPro" id="IPR016410">
    <property type="entry name" value="Phage_imm"/>
</dbReference>
<keyword evidence="1" id="KW-1133">Transmembrane helix</keyword>
<evidence type="ECO:0000313" key="2">
    <source>
        <dbReference type="EMBL" id="AZB24297.1"/>
    </source>
</evidence>
<evidence type="ECO:0000256" key="1">
    <source>
        <dbReference type="SAM" id="Phobius"/>
    </source>
</evidence>
<name>A0A3G6T8Z1_9FLAO</name>